<evidence type="ECO:0000256" key="1">
    <source>
        <dbReference type="ARBA" id="ARBA00022801"/>
    </source>
</evidence>
<proteinExistence type="predicted"/>
<dbReference type="Pfam" id="PF00857">
    <property type="entry name" value="Isochorismatase"/>
    <property type="match status" value="1"/>
</dbReference>
<dbReference type="EMBL" id="PTIY01000011">
    <property type="protein sequence ID" value="PPK68668.1"/>
    <property type="molecule type" value="Genomic_DNA"/>
</dbReference>
<dbReference type="PANTHER" id="PTHR43540">
    <property type="entry name" value="PEROXYUREIDOACRYLATE/UREIDOACRYLATE AMIDOHYDROLASE-RELATED"/>
    <property type="match status" value="1"/>
</dbReference>
<reference evidence="3 4" key="1">
    <citation type="submission" date="2018-02" db="EMBL/GenBank/DDBJ databases">
        <title>Subsurface microbial communities from deep shales in Ohio and West Virginia, USA.</title>
        <authorList>
            <person name="Wrighton K."/>
        </authorList>
    </citation>
    <scope>NUCLEOTIDE SEQUENCE [LARGE SCALE GENOMIC DNA]</scope>
    <source>
        <strain evidence="3 4">OWC-G53F</strain>
    </source>
</reference>
<dbReference type="PANTHER" id="PTHR43540:SF16">
    <property type="entry name" value="ISOCHORISMATASE-LIKE DOMAIN-CONTAINING PROTEIN"/>
    <property type="match status" value="1"/>
</dbReference>
<dbReference type="Proteomes" id="UP000238071">
    <property type="component" value="Unassembled WGS sequence"/>
</dbReference>
<name>A0A2S6GTU6_9GAMM</name>
<accession>A0A2S6GTU6</accession>
<dbReference type="OrthoDB" id="5294192at2"/>
<protein>
    <submittedName>
        <fullName evidence="3">Nicotinamidase-related amidase</fullName>
    </submittedName>
</protein>
<dbReference type="Gene3D" id="3.40.50.850">
    <property type="entry name" value="Isochorismatase-like"/>
    <property type="match status" value="1"/>
</dbReference>
<gene>
    <name evidence="3" type="ORF">B0F88_11176</name>
</gene>
<evidence type="ECO:0000313" key="4">
    <source>
        <dbReference type="Proteomes" id="UP000238071"/>
    </source>
</evidence>
<organism evidence="3 4">
    <name type="scientific">Methylobacter tundripaludum</name>
    <dbReference type="NCBI Taxonomy" id="173365"/>
    <lineage>
        <taxon>Bacteria</taxon>
        <taxon>Pseudomonadati</taxon>
        <taxon>Pseudomonadota</taxon>
        <taxon>Gammaproteobacteria</taxon>
        <taxon>Methylococcales</taxon>
        <taxon>Methylococcaceae</taxon>
        <taxon>Methylobacter</taxon>
    </lineage>
</organism>
<dbReference type="InterPro" id="IPR000868">
    <property type="entry name" value="Isochorismatase-like_dom"/>
</dbReference>
<dbReference type="AlphaFoldDB" id="A0A2S6GTU6"/>
<dbReference type="InterPro" id="IPR050272">
    <property type="entry name" value="Isochorismatase-like_hydrls"/>
</dbReference>
<sequence>MNAKQTAIVLLELQNDFLSEGGKLYPLLKPVLEKHQVIANLNRLINGAREQGMLIVHTPIQFSPDYREMGHAPYGIMATVKDAGALVKKTWGSEIAPVIDRRDSDIVIDGKSSIDAFAGTNLDFVLRAHGITTIALAGQLTNICIESTMRSAYDKGYRVFGITDASATIGLEQYRISVENNWPMFSLPVTQREFLEQAAGSCCVTSPGSSCGQ</sequence>
<dbReference type="GO" id="GO:0016787">
    <property type="term" value="F:hydrolase activity"/>
    <property type="evidence" value="ECO:0007669"/>
    <property type="project" value="UniProtKB-KW"/>
</dbReference>
<comment type="caution">
    <text evidence="3">The sequence shown here is derived from an EMBL/GenBank/DDBJ whole genome shotgun (WGS) entry which is preliminary data.</text>
</comment>
<keyword evidence="1" id="KW-0378">Hydrolase</keyword>
<keyword evidence="4" id="KW-1185">Reference proteome</keyword>
<evidence type="ECO:0000313" key="3">
    <source>
        <dbReference type="EMBL" id="PPK68668.1"/>
    </source>
</evidence>
<dbReference type="InterPro" id="IPR036380">
    <property type="entry name" value="Isochorismatase-like_sf"/>
</dbReference>
<dbReference type="CDD" id="cd00431">
    <property type="entry name" value="cysteine_hydrolases"/>
    <property type="match status" value="1"/>
</dbReference>
<dbReference type="SUPFAM" id="SSF52499">
    <property type="entry name" value="Isochorismatase-like hydrolases"/>
    <property type="match status" value="1"/>
</dbReference>
<dbReference type="RefSeq" id="WP_104424503.1">
    <property type="nucleotide sequence ID" value="NZ_PTIY01000011.1"/>
</dbReference>
<evidence type="ECO:0000259" key="2">
    <source>
        <dbReference type="Pfam" id="PF00857"/>
    </source>
</evidence>
<feature type="domain" description="Isochorismatase-like" evidence="2">
    <location>
        <begin position="6"/>
        <end position="190"/>
    </location>
</feature>